<evidence type="ECO:0000313" key="7">
    <source>
        <dbReference type="Proteomes" id="UP000707451"/>
    </source>
</evidence>
<evidence type="ECO:0000256" key="4">
    <source>
        <dbReference type="SAM" id="Phobius"/>
    </source>
</evidence>
<dbReference type="InterPro" id="IPR011043">
    <property type="entry name" value="Gal_Oxase/kelch_b-propeller"/>
</dbReference>
<dbReference type="AlphaFoldDB" id="A0A9P8BXJ6"/>
<dbReference type="SUPFAM" id="SSF50965">
    <property type="entry name" value="Galactose oxidase, central domain"/>
    <property type="match status" value="1"/>
</dbReference>
<comment type="caution">
    <text evidence="6">The sequence shown here is derived from an EMBL/GenBank/DDBJ whole genome shotgun (WGS) entry which is preliminary data.</text>
</comment>
<keyword evidence="4" id="KW-0812">Transmembrane</keyword>
<gene>
    <name evidence="6" type="ORF">KI688_009872</name>
</gene>
<keyword evidence="4" id="KW-0472">Membrane</keyword>
<feature type="chain" id="PRO_5040349463" description="Galactose oxidase" evidence="5">
    <location>
        <begin position="28"/>
        <end position="694"/>
    </location>
</feature>
<name>A0A9P8BXJ6_9FUNG</name>
<feature type="compositionally biased region" description="Polar residues" evidence="3">
    <location>
        <begin position="639"/>
        <end position="650"/>
    </location>
</feature>
<dbReference type="PANTHER" id="PTHR46093">
    <property type="entry name" value="ACYL-COA-BINDING DOMAIN-CONTAINING PROTEIN 5"/>
    <property type="match status" value="1"/>
</dbReference>
<feature type="region of interest" description="Disordered" evidence="3">
    <location>
        <begin position="28"/>
        <end position="52"/>
    </location>
</feature>
<protein>
    <recommendedName>
        <fullName evidence="8">Galactose oxidase</fullName>
    </recommendedName>
</protein>
<feature type="region of interest" description="Disordered" evidence="3">
    <location>
        <begin position="627"/>
        <end position="694"/>
    </location>
</feature>
<evidence type="ECO:0000256" key="3">
    <source>
        <dbReference type="SAM" id="MobiDB-lite"/>
    </source>
</evidence>
<evidence type="ECO:0000256" key="5">
    <source>
        <dbReference type="SAM" id="SignalP"/>
    </source>
</evidence>
<proteinExistence type="predicted"/>
<evidence type="ECO:0008006" key="8">
    <source>
        <dbReference type="Google" id="ProtNLM"/>
    </source>
</evidence>
<feature type="region of interest" description="Disordered" evidence="3">
    <location>
        <begin position="564"/>
        <end position="609"/>
    </location>
</feature>
<dbReference type="Gene3D" id="2.120.10.80">
    <property type="entry name" value="Kelch-type beta propeller"/>
    <property type="match status" value="2"/>
</dbReference>
<feature type="region of interest" description="Disordered" evidence="3">
    <location>
        <begin position="467"/>
        <end position="489"/>
    </location>
</feature>
<keyword evidence="7" id="KW-1185">Reference proteome</keyword>
<accession>A0A9P8BXJ6</accession>
<dbReference type="Proteomes" id="UP000707451">
    <property type="component" value="Unassembled WGS sequence"/>
</dbReference>
<feature type="compositionally biased region" description="Basic and acidic residues" evidence="3">
    <location>
        <begin position="685"/>
        <end position="694"/>
    </location>
</feature>
<dbReference type="Pfam" id="PF24681">
    <property type="entry name" value="Kelch_KLHDC2_KLHL20_DRC7"/>
    <property type="match status" value="1"/>
</dbReference>
<keyword evidence="1" id="KW-0880">Kelch repeat</keyword>
<dbReference type="OrthoDB" id="10251809at2759"/>
<keyword evidence="2" id="KW-0677">Repeat</keyword>
<evidence type="ECO:0000256" key="1">
    <source>
        <dbReference type="ARBA" id="ARBA00022441"/>
    </source>
</evidence>
<dbReference type="SUPFAM" id="SSF117281">
    <property type="entry name" value="Kelch motif"/>
    <property type="match status" value="1"/>
</dbReference>
<feature type="compositionally biased region" description="Low complexity" evidence="3">
    <location>
        <begin position="582"/>
        <end position="593"/>
    </location>
</feature>
<feature type="transmembrane region" description="Helical" evidence="4">
    <location>
        <begin position="423"/>
        <end position="444"/>
    </location>
</feature>
<dbReference type="PANTHER" id="PTHR46093:SF18">
    <property type="entry name" value="FIBRONECTIN TYPE-III DOMAIN-CONTAINING PROTEIN"/>
    <property type="match status" value="1"/>
</dbReference>
<keyword evidence="4" id="KW-1133">Transmembrane helix</keyword>
<feature type="signal peptide" evidence="5">
    <location>
        <begin position="1"/>
        <end position="27"/>
    </location>
</feature>
<evidence type="ECO:0000313" key="6">
    <source>
        <dbReference type="EMBL" id="KAG9068982.1"/>
    </source>
</evidence>
<dbReference type="InterPro" id="IPR015915">
    <property type="entry name" value="Kelch-typ_b-propeller"/>
</dbReference>
<reference evidence="6" key="1">
    <citation type="submission" date="2021-06" db="EMBL/GenBank/DDBJ databases">
        <title>Genome Sequence of Mortierella hyaline Strain SCG-10, a Cold-Adapted, Nitrate-Reducing Fungus Isolated from Soil in Minnesota, USA.</title>
        <authorList>
            <person name="Aldossari N."/>
        </authorList>
    </citation>
    <scope>NUCLEOTIDE SEQUENCE</scope>
    <source>
        <strain evidence="6">SCG-10</strain>
    </source>
</reference>
<organism evidence="6 7">
    <name type="scientific">Linnemannia hyalina</name>
    <dbReference type="NCBI Taxonomy" id="64524"/>
    <lineage>
        <taxon>Eukaryota</taxon>
        <taxon>Fungi</taxon>
        <taxon>Fungi incertae sedis</taxon>
        <taxon>Mucoromycota</taxon>
        <taxon>Mortierellomycotina</taxon>
        <taxon>Mortierellomycetes</taxon>
        <taxon>Mortierellales</taxon>
        <taxon>Mortierellaceae</taxon>
        <taxon>Linnemannia</taxon>
    </lineage>
</organism>
<dbReference type="EMBL" id="JAHRHY010000005">
    <property type="protein sequence ID" value="KAG9068982.1"/>
    <property type="molecule type" value="Genomic_DNA"/>
</dbReference>
<evidence type="ECO:0000256" key="2">
    <source>
        <dbReference type="ARBA" id="ARBA00022737"/>
    </source>
</evidence>
<sequence length="694" mass="71388">MVAVSASRLGLILSLYLSSALISTTTAQTSKPPATGLPTTALPTPTGTATPQPTAPAIDAPAAFLGVASASNKKMIYYQGGQLNQAGAATFSSDLFALDMTKSWPKSSAAWINLSKANATSGMGPQVSGHSAAMSADGSTLLVTAPWGDGTKPFLYSYSISSGVWSSSNAPAAQAASWTGRKNADLITNSATGISYFLGGSLADGSSTNEVDAYKDGQWTASLPLTPAPGVTSLNQFSSGSAILYNSKIFIFGGFSSSVGQRGYQSFQSLPYIDVSNPAAPIHGIQLTLGTYPQPRQDHCTVLTDSKKVLLFGGYDANAKTSLSDLWSLDMITMTWTRIIPTNPTSPRNGHTCNIAGANMIVLGGMSSTPTGGQQAYVKDIQIYDVMLSKWMGEYAPKADGTAISDPLGGGNNGASSGLSTGALIGIIIGAIAVLGLIIGLFLYRRRQKQIEIKEAEMEKEAYLASLRPEGGDTAGRDSKATPRVSPNAARAALSTPGMIHNGAYAGMDELLLNNASGSPGMGGQAQGNVQYLMQHLPDGTIAVQPVYLDHTGGAIHMQSPSPNMQALAVNSPSPLDQGYVSPPGASSGHSAGYFSPPPPTHGSSVSSGGIASPVASPYILPPTSGGATPKVSYPAPTASRSGANASQDPFASPLLGNAPMPPGYANSNYSNGGIPGLGSPQQMHPEHNQHFQH</sequence>
<keyword evidence="5" id="KW-0732">Signal</keyword>
<feature type="compositionally biased region" description="Polar residues" evidence="3">
    <location>
        <begin position="564"/>
        <end position="575"/>
    </location>
</feature>